<protein>
    <submittedName>
        <fullName evidence="1">Uncharacterized protein</fullName>
    </submittedName>
</protein>
<reference evidence="1 2" key="1">
    <citation type="submission" date="2019-09" db="EMBL/GenBank/DDBJ databases">
        <title>Draft genome of the ectomycorrhizal ascomycete Sphaerosporella brunnea.</title>
        <authorList>
            <consortium name="DOE Joint Genome Institute"/>
            <person name="Benucci G.M."/>
            <person name="Marozzi G."/>
            <person name="Antonielli L."/>
            <person name="Sanchez S."/>
            <person name="Marco P."/>
            <person name="Wang X."/>
            <person name="Falini L.B."/>
            <person name="Barry K."/>
            <person name="Haridas S."/>
            <person name="Lipzen A."/>
            <person name="Labutti K."/>
            <person name="Grigoriev I.V."/>
            <person name="Murat C."/>
            <person name="Martin F."/>
            <person name="Albertini E."/>
            <person name="Donnini D."/>
            <person name="Bonito G."/>
        </authorList>
    </citation>
    <scope>NUCLEOTIDE SEQUENCE [LARGE SCALE GENOMIC DNA]</scope>
    <source>
        <strain evidence="1 2">Sb_GMNB300</strain>
    </source>
</reference>
<sequence>MWIAMEMFPLAYHQEQQAVKPQLIARGRKFGSFSGKDYKFYEGLAFFRDKKEGIIRLMVNSRIMGPVKFVAGRYTQSPKTEDEQTDTKFVSYVSSQLADTITRAAPTKALDSKKKMTDEQLLICSPTVLGFAEFAIEYLDEIAFNSRAFDTLVLPNGQ</sequence>
<accession>A0A5J5EVZ6</accession>
<dbReference type="InParanoid" id="A0A5J5EVZ6"/>
<evidence type="ECO:0000313" key="1">
    <source>
        <dbReference type="EMBL" id="KAA8904884.1"/>
    </source>
</evidence>
<dbReference type="OrthoDB" id="10042665at2759"/>
<dbReference type="EMBL" id="VXIS01000103">
    <property type="protein sequence ID" value="KAA8904884.1"/>
    <property type="molecule type" value="Genomic_DNA"/>
</dbReference>
<evidence type="ECO:0000313" key="2">
    <source>
        <dbReference type="Proteomes" id="UP000326924"/>
    </source>
</evidence>
<organism evidence="1 2">
    <name type="scientific">Sphaerosporella brunnea</name>
    <dbReference type="NCBI Taxonomy" id="1250544"/>
    <lineage>
        <taxon>Eukaryota</taxon>
        <taxon>Fungi</taxon>
        <taxon>Dikarya</taxon>
        <taxon>Ascomycota</taxon>
        <taxon>Pezizomycotina</taxon>
        <taxon>Pezizomycetes</taxon>
        <taxon>Pezizales</taxon>
        <taxon>Pyronemataceae</taxon>
        <taxon>Sphaerosporella</taxon>
    </lineage>
</organism>
<comment type="caution">
    <text evidence="1">The sequence shown here is derived from an EMBL/GenBank/DDBJ whole genome shotgun (WGS) entry which is preliminary data.</text>
</comment>
<gene>
    <name evidence="1" type="ORF">FN846DRAFT_907620</name>
</gene>
<proteinExistence type="predicted"/>
<name>A0A5J5EVZ6_9PEZI</name>
<dbReference type="PANTHER" id="PTHR46411:SF3">
    <property type="entry name" value="AAA+ ATPASE DOMAIN-CONTAINING PROTEIN"/>
    <property type="match status" value="1"/>
</dbReference>
<dbReference type="AlphaFoldDB" id="A0A5J5EVZ6"/>
<dbReference type="Proteomes" id="UP000326924">
    <property type="component" value="Unassembled WGS sequence"/>
</dbReference>
<dbReference type="PANTHER" id="PTHR46411">
    <property type="entry name" value="FAMILY ATPASE, PUTATIVE-RELATED"/>
    <property type="match status" value="1"/>
</dbReference>
<keyword evidence="2" id="KW-1185">Reference proteome</keyword>